<organism evidence="2 3">
    <name type="scientific">Euplotes crassus</name>
    <dbReference type="NCBI Taxonomy" id="5936"/>
    <lineage>
        <taxon>Eukaryota</taxon>
        <taxon>Sar</taxon>
        <taxon>Alveolata</taxon>
        <taxon>Ciliophora</taxon>
        <taxon>Intramacronucleata</taxon>
        <taxon>Spirotrichea</taxon>
        <taxon>Hypotrichia</taxon>
        <taxon>Euplotida</taxon>
        <taxon>Euplotidae</taxon>
        <taxon>Moneuplotes</taxon>
    </lineage>
</organism>
<accession>A0AAD1UBW5</accession>
<name>A0AAD1UBW5_EUPCR</name>
<proteinExistence type="predicted"/>
<dbReference type="Proteomes" id="UP001295684">
    <property type="component" value="Unassembled WGS sequence"/>
</dbReference>
<evidence type="ECO:0000313" key="3">
    <source>
        <dbReference type="Proteomes" id="UP001295684"/>
    </source>
</evidence>
<feature type="domain" description="CRIM" evidence="1">
    <location>
        <begin position="50"/>
        <end position="150"/>
    </location>
</feature>
<dbReference type="InterPro" id="IPR031567">
    <property type="entry name" value="CRIM_dom"/>
</dbReference>
<sequence>MTDNEDSGFIDPDFMPKAMNSVDSGESFKEVNLKIFLFFNPGGHADAVKKVLKNKLKINIIVNSNILCKELIQYALNEYNSALESEESQYYLEDSSDSIDKCYELCYPDDDETGEPDEDLPTFAMDQNVSTIGEKSFTLLVANPKLAIKNQDCDLHPNIQDPEGEADATKTTANEKSSGTFKRINSLGYLVTIKEDESSTNKTKSDEIIYHKSTQTCCKCTIF</sequence>
<keyword evidence="3" id="KW-1185">Reference proteome</keyword>
<comment type="caution">
    <text evidence="2">The sequence shown here is derived from an EMBL/GenBank/DDBJ whole genome shotgun (WGS) entry which is preliminary data.</text>
</comment>
<gene>
    <name evidence="2" type="ORF">ECRASSUSDP1_LOCUS7594</name>
</gene>
<dbReference type="EMBL" id="CAMPGE010007400">
    <property type="protein sequence ID" value="CAI2366321.1"/>
    <property type="molecule type" value="Genomic_DNA"/>
</dbReference>
<dbReference type="Pfam" id="PF16978">
    <property type="entry name" value="CRIM"/>
    <property type="match status" value="1"/>
</dbReference>
<evidence type="ECO:0000259" key="1">
    <source>
        <dbReference type="Pfam" id="PF16978"/>
    </source>
</evidence>
<reference evidence="2" key="1">
    <citation type="submission" date="2023-07" db="EMBL/GenBank/DDBJ databases">
        <authorList>
            <consortium name="AG Swart"/>
            <person name="Singh M."/>
            <person name="Singh A."/>
            <person name="Seah K."/>
            <person name="Emmerich C."/>
        </authorList>
    </citation>
    <scope>NUCLEOTIDE SEQUENCE</scope>
    <source>
        <strain evidence="2">DP1</strain>
    </source>
</reference>
<protein>
    <recommendedName>
        <fullName evidence="1">CRIM domain-containing protein</fullName>
    </recommendedName>
</protein>
<dbReference type="AlphaFoldDB" id="A0AAD1UBW5"/>
<evidence type="ECO:0000313" key="2">
    <source>
        <dbReference type="EMBL" id="CAI2366321.1"/>
    </source>
</evidence>